<evidence type="ECO:0000259" key="1">
    <source>
        <dbReference type="Pfam" id="PF13546"/>
    </source>
</evidence>
<dbReference type="OrthoDB" id="151236at2"/>
<evidence type="ECO:0000313" key="3">
    <source>
        <dbReference type="Proteomes" id="UP000019184"/>
    </source>
</evidence>
<dbReference type="EMBL" id="CBTK010000004">
    <property type="protein sequence ID" value="CDH43094.1"/>
    <property type="molecule type" value="Genomic_DNA"/>
</dbReference>
<dbReference type="AlphaFoldDB" id="A0A7U7G7Q4"/>
<organism evidence="2 3">
    <name type="scientific">Candidatus Contendobacter odensis Run_B_J11</name>
    <dbReference type="NCBI Taxonomy" id="1400861"/>
    <lineage>
        <taxon>Bacteria</taxon>
        <taxon>Pseudomonadati</taxon>
        <taxon>Pseudomonadota</taxon>
        <taxon>Gammaproteobacteria</taxon>
        <taxon>Candidatus Competibacteraceae</taxon>
        <taxon>Candidatus Contendibacter</taxon>
    </lineage>
</organism>
<dbReference type="Proteomes" id="UP000019184">
    <property type="component" value="Unassembled WGS sequence"/>
</dbReference>
<reference evidence="2 3" key="1">
    <citation type="journal article" date="2014" name="ISME J.">
        <title>Candidatus Competibacter-lineage genomes retrieved from metagenomes reveal functional metabolic diversity.</title>
        <authorList>
            <person name="McIlroy S.J."/>
            <person name="Albertsen M."/>
            <person name="Andresen E.K."/>
            <person name="Saunders A.M."/>
            <person name="Kristiansen R."/>
            <person name="Stokholm-Bjerregaard M."/>
            <person name="Nielsen K.L."/>
            <person name="Nielsen P.H."/>
        </authorList>
    </citation>
    <scope>NUCLEOTIDE SEQUENCE [LARGE SCALE GENOMIC DNA]</scope>
    <source>
        <strain evidence="2 3">Run_B_J11</strain>
    </source>
</reference>
<dbReference type="InterPro" id="IPR038721">
    <property type="entry name" value="IS701-like_DDE_dom"/>
</dbReference>
<comment type="caution">
    <text evidence="2">The sequence shown here is derived from an EMBL/GenBank/DDBJ whole genome shotgun (WGS) entry which is preliminary data.</text>
</comment>
<evidence type="ECO:0000313" key="2">
    <source>
        <dbReference type="EMBL" id="CDH43094.1"/>
    </source>
</evidence>
<dbReference type="Pfam" id="PF13546">
    <property type="entry name" value="DDE_5"/>
    <property type="match status" value="1"/>
</dbReference>
<keyword evidence="3" id="KW-1185">Reference proteome</keyword>
<protein>
    <recommendedName>
        <fullName evidence="1">Transposase IS701-like DDE domain-containing protein</fullName>
    </recommendedName>
</protein>
<accession>A0A7U7G7Q4</accession>
<name>A0A7U7G7Q4_9GAMM</name>
<proteinExistence type="predicted"/>
<gene>
    <name evidence="2" type="ORF">BN874_1010001</name>
</gene>
<feature type="domain" description="Transposase IS701-like DDE" evidence="1">
    <location>
        <begin position="19"/>
        <end position="136"/>
    </location>
</feature>
<sequence length="201" mass="22754">MLLIDTVLKKMSTVLKPQRTFLIVVLTTLMYLPGKANFRNLSRYSGLHEKTYSRGFRRPFNFVEFNRLSLAETLTHNSTFAVAIDATFIPKSGPCTYGLNSFYKGAQGRAEKGLEISTLALVDIDDNTAYHLSSRQTPKLDSPKKETRVDDYLKHLQPDSPAFPAGIRYVLADVYYSKTKFINGVRKLDWLFGNCRGINSV</sequence>